<gene>
    <name evidence="1" type="ORF">EVA_16032</name>
</gene>
<protein>
    <submittedName>
        <fullName evidence="1">Uncharacterized protein</fullName>
    </submittedName>
</protein>
<dbReference type="EMBL" id="AMCI01005585">
    <property type="protein sequence ID" value="EJW95859.1"/>
    <property type="molecule type" value="Genomic_DNA"/>
</dbReference>
<reference evidence="1" key="1">
    <citation type="journal article" date="2012" name="PLoS ONE">
        <title>Gene sets for utilization of primary and secondary nutrition supplies in the distal gut of endangered iberian lynx.</title>
        <authorList>
            <person name="Alcaide M."/>
            <person name="Messina E."/>
            <person name="Richter M."/>
            <person name="Bargiela R."/>
            <person name="Peplies J."/>
            <person name="Huws S.A."/>
            <person name="Newbold C.J."/>
            <person name="Golyshin P.N."/>
            <person name="Simon M.A."/>
            <person name="Lopez G."/>
            <person name="Yakimov M.M."/>
            <person name="Ferrer M."/>
        </authorList>
    </citation>
    <scope>NUCLEOTIDE SEQUENCE</scope>
</reference>
<sequence>MKSRNCVSSAPMTRSAWPLIRMCRPSANSVTTISGTVPPVRW</sequence>
<accession>J9G8P7</accession>
<evidence type="ECO:0000313" key="1">
    <source>
        <dbReference type="EMBL" id="EJW95859.1"/>
    </source>
</evidence>
<organism evidence="1">
    <name type="scientific">gut metagenome</name>
    <dbReference type="NCBI Taxonomy" id="749906"/>
    <lineage>
        <taxon>unclassified sequences</taxon>
        <taxon>metagenomes</taxon>
        <taxon>organismal metagenomes</taxon>
    </lineage>
</organism>
<proteinExistence type="predicted"/>
<comment type="caution">
    <text evidence="1">The sequence shown here is derived from an EMBL/GenBank/DDBJ whole genome shotgun (WGS) entry which is preliminary data.</text>
</comment>
<name>J9G8P7_9ZZZZ</name>
<dbReference type="AlphaFoldDB" id="J9G8P7"/>